<reference evidence="7 8" key="1">
    <citation type="journal article" date="2017" name="Curr. Microbiol.">
        <title>Mucilaginibacter ginsenosidivorans sp. nov., Isolated from Soil of Ginseng Field.</title>
        <authorList>
            <person name="Kim M.M."/>
            <person name="Siddiqi M.Z."/>
            <person name="Im W.T."/>
        </authorList>
    </citation>
    <scope>NUCLEOTIDE SEQUENCE [LARGE SCALE GENOMIC DNA]</scope>
    <source>
        <strain evidence="7 8">Gsoil 3017</strain>
    </source>
</reference>
<dbReference type="RefSeq" id="WP_147034512.1">
    <property type="nucleotide sequence ID" value="NZ_CP042436.1"/>
</dbReference>
<evidence type="ECO:0000313" key="8">
    <source>
        <dbReference type="Proteomes" id="UP000321479"/>
    </source>
</evidence>
<dbReference type="SUPFAM" id="SSF50022">
    <property type="entry name" value="ISP domain"/>
    <property type="match status" value="1"/>
</dbReference>
<keyword evidence="5" id="KW-0732">Signal</keyword>
<organism evidence="7 8">
    <name type="scientific">Mucilaginibacter ginsenosidivorans</name>
    <dbReference type="NCBI Taxonomy" id="398053"/>
    <lineage>
        <taxon>Bacteria</taxon>
        <taxon>Pseudomonadati</taxon>
        <taxon>Bacteroidota</taxon>
        <taxon>Sphingobacteriia</taxon>
        <taxon>Sphingobacteriales</taxon>
        <taxon>Sphingobacteriaceae</taxon>
        <taxon>Mucilaginibacter</taxon>
    </lineage>
</organism>
<keyword evidence="2" id="KW-0479">Metal-binding</keyword>
<dbReference type="GO" id="GO:0051537">
    <property type="term" value="F:2 iron, 2 sulfur cluster binding"/>
    <property type="evidence" value="ECO:0007669"/>
    <property type="project" value="UniProtKB-KW"/>
</dbReference>
<protein>
    <submittedName>
        <fullName evidence="7">Rieske (2Fe-2S) protein</fullName>
    </submittedName>
</protein>
<keyword evidence="8" id="KW-1185">Reference proteome</keyword>
<evidence type="ECO:0000256" key="3">
    <source>
        <dbReference type="ARBA" id="ARBA00023004"/>
    </source>
</evidence>
<dbReference type="InterPro" id="IPR036922">
    <property type="entry name" value="Rieske_2Fe-2S_sf"/>
</dbReference>
<dbReference type="KEGG" id="mgin:FRZ54_15825"/>
<feature type="chain" id="PRO_5022857883" evidence="5">
    <location>
        <begin position="33"/>
        <end position="140"/>
    </location>
</feature>
<dbReference type="AlphaFoldDB" id="A0A5B8V381"/>
<evidence type="ECO:0000256" key="4">
    <source>
        <dbReference type="ARBA" id="ARBA00023014"/>
    </source>
</evidence>
<feature type="domain" description="Rieske" evidence="6">
    <location>
        <begin position="45"/>
        <end position="137"/>
    </location>
</feature>
<feature type="signal peptide" evidence="5">
    <location>
        <begin position="1"/>
        <end position="32"/>
    </location>
</feature>
<sequence>MDRRNFIRQSCTVCVALGAGISIASLSSCATASVYQSAVESGKVAVPVSLFAQNDFRVIQPNKFFYSIGLQKEKDGTYTALLLRCTHADNQLTSTGKGYQCSLHGSTFDKEGRVTKGPAERSLLKYPTEIIGDKIIIHLS</sequence>
<gene>
    <name evidence="7" type="ORF">FRZ54_15825</name>
</gene>
<keyword evidence="4" id="KW-0411">Iron-sulfur</keyword>
<evidence type="ECO:0000256" key="1">
    <source>
        <dbReference type="ARBA" id="ARBA00022714"/>
    </source>
</evidence>
<accession>A0A5B8V381</accession>
<dbReference type="Proteomes" id="UP000321479">
    <property type="component" value="Chromosome"/>
</dbReference>
<dbReference type="OrthoDB" id="165343at2"/>
<evidence type="ECO:0000313" key="7">
    <source>
        <dbReference type="EMBL" id="QEC65692.1"/>
    </source>
</evidence>
<dbReference type="EMBL" id="CP042436">
    <property type="protein sequence ID" value="QEC65692.1"/>
    <property type="molecule type" value="Genomic_DNA"/>
</dbReference>
<dbReference type="Gene3D" id="2.102.10.10">
    <property type="entry name" value="Rieske [2Fe-2S] iron-sulphur domain"/>
    <property type="match status" value="1"/>
</dbReference>
<evidence type="ECO:0000256" key="2">
    <source>
        <dbReference type="ARBA" id="ARBA00022723"/>
    </source>
</evidence>
<name>A0A5B8V381_9SPHI</name>
<dbReference type="PROSITE" id="PS51257">
    <property type="entry name" value="PROKAR_LIPOPROTEIN"/>
    <property type="match status" value="1"/>
</dbReference>
<keyword evidence="1" id="KW-0001">2Fe-2S</keyword>
<dbReference type="PROSITE" id="PS51296">
    <property type="entry name" value="RIESKE"/>
    <property type="match status" value="1"/>
</dbReference>
<proteinExistence type="predicted"/>
<evidence type="ECO:0000259" key="6">
    <source>
        <dbReference type="PROSITE" id="PS51296"/>
    </source>
</evidence>
<dbReference type="Pfam" id="PF00355">
    <property type="entry name" value="Rieske"/>
    <property type="match status" value="1"/>
</dbReference>
<evidence type="ECO:0000256" key="5">
    <source>
        <dbReference type="SAM" id="SignalP"/>
    </source>
</evidence>
<dbReference type="CDD" id="cd03467">
    <property type="entry name" value="Rieske"/>
    <property type="match status" value="1"/>
</dbReference>
<keyword evidence="3" id="KW-0408">Iron</keyword>
<dbReference type="InterPro" id="IPR017941">
    <property type="entry name" value="Rieske_2Fe-2S"/>
</dbReference>
<dbReference type="InterPro" id="IPR019546">
    <property type="entry name" value="TAT_signal_bac_arc"/>
</dbReference>
<dbReference type="GO" id="GO:0046872">
    <property type="term" value="F:metal ion binding"/>
    <property type="evidence" value="ECO:0007669"/>
    <property type="project" value="UniProtKB-KW"/>
</dbReference>
<dbReference type="NCBIfam" id="TIGR01409">
    <property type="entry name" value="TAT_signal_seq"/>
    <property type="match status" value="1"/>
</dbReference>